<dbReference type="AlphaFoldDB" id="F9UIT5"/>
<evidence type="ECO:0000256" key="4">
    <source>
        <dbReference type="ARBA" id="ARBA00022862"/>
    </source>
</evidence>
<dbReference type="Proteomes" id="UP000005459">
    <property type="component" value="Unassembled WGS sequence"/>
</dbReference>
<name>F9UIT5_9GAMM</name>
<dbReference type="InterPro" id="IPR036249">
    <property type="entry name" value="Thioredoxin-like_sf"/>
</dbReference>
<evidence type="ECO:0000256" key="6">
    <source>
        <dbReference type="ARBA" id="ARBA00023157"/>
    </source>
</evidence>
<evidence type="ECO:0000256" key="8">
    <source>
        <dbReference type="ARBA" id="ARBA00032824"/>
    </source>
</evidence>
<evidence type="ECO:0000256" key="10">
    <source>
        <dbReference type="ARBA" id="ARBA00042639"/>
    </source>
</evidence>
<protein>
    <recommendedName>
        <fullName evidence="2">thioredoxin-dependent peroxiredoxin</fullName>
        <ecNumber evidence="2">1.11.1.24</ecNumber>
    </recommendedName>
    <alternativeName>
        <fullName evidence="8">Thioredoxin peroxidase</fullName>
    </alternativeName>
    <alternativeName>
        <fullName evidence="10">Thioredoxin-dependent peroxiredoxin Bcp</fullName>
    </alternativeName>
</protein>
<dbReference type="Pfam" id="PF00578">
    <property type="entry name" value="AhpC-TSA"/>
    <property type="match status" value="1"/>
</dbReference>
<organism evidence="14 15">
    <name type="scientific">Thiocapsa marina 5811</name>
    <dbReference type="NCBI Taxonomy" id="768671"/>
    <lineage>
        <taxon>Bacteria</taxon>
        <taxon>Pseudomonadati</taxon>
        <taxon>Pseudomonadota</taxon>
        <taxon>Gammaproteobacteria</taxon>
        <taxon>Chromatiales</taxon>
        <taxon>Chromatiaceae</taxon>
        <taxon>Thiocapsa</taxon>
    </lineage>
</organism>
<sequence>MPTQTSTRPRTRLASAACLLMLAGGAAAADDTSLPSYQQALDAFQAERAAGTGPKVSPEDRAVMDQAEADLAVSMPSPGLAVGEQAPGFSLTDARGETVTLAGLLVNGPVVLTFYRGAWCPYCNLQLRGLSQSLPAIEAAGGQLVAVTPQTPDKSLEQVTRDGFPFPILSDLDATVMRAYGLYFEVPAALSDVYRRNFDLELAAYNGAEREVLPVPATYVIDRDGVVRFAFADTDYRRRVEPEAIVAALKGL</sequence>
<accession>F9UIT5</accession>
<dbReference type="eggNOG" id="COG1225">
    <property type="taxonomic scope" value="Bacteria"/>
</dbReference>
<dbReference type="EMBL" id="AFWV01000033">
    <property type="protein sequence ID" value="EGV15892.1"/>
    <property type="molecule type" value="Genomic_DNA"/>
</dbReference>
<comment type="similarity">
    <text evidence="9">Belongs to the peroxiredoxin family. BCP/PrxQ subfamily.</text>
</comment>
<evidence type="ECO:0000256" key="9">
    <source>
        <dbReference type="ARBA" id="ARBA00038489"/>
    </source>
</evidence>
<dbReference type="PATRIC" id="fig|768671.3.peg.5085"/>
<feature type="signal peptide" evidence="12">
    <location>
        <begin position="1"/>
        <end position="28"/>
    </location>
</feature>
<dbReference type="PANTHER" id="PTHR42801">
    <property type="entry name" value="THIOREDOXIN-DEPENDENT PEROXIDE REDUCTASE"/>
    <property type="match status" value="1"/>
</dbReference>
<dbReference type="EC" id="1.11.1.24" evidence="2"/>
<dbReference type="RefSeq" id="WP_007195705.1">
    <property type="nucleotide sequence ID" value="NZ_AFWV01000033.1"/>
</dbReference>
<evidence type="ECO:0000256" key="11">
    <source>
        <dbReference type="ARBA" id="ARBA00049091"/>
    </source>
</evidence>
<dbReference type="GO" id="GO:0045454">
    <property type="term" value="P:cell redox homeostasis"/>
    <property type="evidence" value="ECO:0007669"/>
    <property type="project" value="TreeGrafter"/>
</dbReference>
<gene>
    <name evidence="14" type="ORF">ThimaDRAFT_4838</name>
</gene>
<evidence type="ECO:0000313" key="15">
    <source>
        <dbReference type="Proteomes" id="UP000005459"/>
    </source>
</evidence>
<dbReference type="GO" id="GO:0008379">
    <property type="term" value="F:thioredoxin peroxidase activity"/>
    <property type="evidence" value="ECO:0007669"/>
    <property type="project" value="TreeGrafter"/>
</dbReference>
<evidence type="ECO:0000256" key="1">
    <source>
        <dbReference type="ARBA" id="ARBA00003330"/>
    </source>
</evidence>
<keyword evidence="4" id="KW-0049">Antioxidant</keyword>
<dbReference type="PROSITE" id="PS51352">
    <property type="entry name" value="THIOREDOXIN_2"/>
    <property type="match status" value="1"/>
</dbReference>
<evidence type="ECO:0000259" key="13">
    <source>
        <dbReference type="PROSITE" id="PS51352"/>
    </source>
</evidence>
<dbReference type="InterPro" id="IPR013766">
    <property type="entry name" value="Thioredoxin_domain"/>
</dbReference>
<keyword evidence="7" id="KW-0676">Redox-active center</keyword>
<dbReference type="InterPro" id="IPR000866">
    <property type="entry name" value="AhpC/TSA"/>
</dbReference>
<feature type="domain" description="Thioredoxin" evidence="13">
    <location>
        <begin position="80"/>
        <end position="252"/>
    </location>
</feature>
<dbReference type="PANTHER" id="PTHR42801:SF7">
    <property type="entry name" value="SLL1159 PROTEIN"/>
    <property type="match status" value="1"/>
</dbReference>
<evidence type="ECO:0000256" key="2">
    <source>
        <dbReference type="ARBA" id="ARBA00013017"/>
    </source>
</evidence>
<evidence type="ECO:0000256" key="7">
    <source>
        <dbReference type="ARBA" id="ARBA00023284"/>
    </source>
</evidence>
<proteinExistence type="inferred from homology"/>
<evidence type="ECO:0000256" key="5">
    <source>
        <dbReference type="ARBA" id="ARBA00023002"/>
    </source>
</evidence>
<dbReference type="GO" id="GO:0034599">
    <property type="term" value="P:cellular response to oxidative stress"/>
    <property type="evidence" value="ECO:0007669"/>
    <property type="project" value="TreeGrafter"/>
</dbReference>
<evidence type="ECO:0000256" key="12">
    <source>
        <dbReference type="SAM" id="SignalP"/>
    </source>
</evidence>
<reference evidence="14 15" key="1">
    <citation type="submission" date="2011-06" db="EMBL/GenBank/DDBJ databases">
        <title>The draft genome of Thiocapsa marina 5811.</title>
        <authorList>
            <consortium name="US DOE Joint Genome Institute (JGI-PGF)"/>
            <person name="Lucas S."/>
            <person name="Han J."/>
            <person name="Cheng J.-F."/>
            <person name="Goodwin L."/>
            <person name="Pitluck S."/>
            <person name="Peters L."/>
            <person name="Land M.L."/>
            <person name="Hauser L."/>
            <person name="Vogl K."/>
            <person name="Liu Z."/>
            <person name="Imhoff J."/>
            <person name="Thiel V."/>
            <person name="Frigaard N.-U."/>
            <person name="Bryant D."/>
            <person name="Woyke T.J."/>
        </authorList>
    </citation>
    <scope>NUCLEOTIDE SEQUENCE [LARGE SCALE GENOMIC DNA]</scope>
    <source>
        <strain evidence="14 15">5811</strain>
    </source>
</reference>
<dbReference type="STRING" id="768671.ThimaDRAFT_4838"/>
<keyword evidence="15" id="KW-1185">Reference proteome</keyword>
<keyword evidence="3" id="KW-0575">Peroxidase</keyword>
<dbReference type="SUPFAM" id="SSF52833">
    <property type="entry name" value="Thioredoxin-like"/>
    <property type="match status" value="1"/>
</dbReference>
<dbReference type="CDD" id="cd02970">
    <property type="entry name" value="PRX_like2"/>
    <property type="match status" value="1"/>
</dbReference>
<dbReference type="Gene3D" id="3.40.30.10">
    <property type="entry name" value="Glutaredoxin"/>
    <property type="match status" value="1"/>
</dbReference>
<keyword evidence="6" id="KW-1015">Disulfide bond</keyword>
<keyword evidence="5" id="KW-0560">Oxidoreductase</keyword>
<comment type="catalytic activity">
    <reaction evidence="11">
        <text>a hydroperoxide + [thioredoxin]-dithiol = an alcohol + [thioredoxin]-disulfide + H2O</text>
        <dbReference type="Rhea" id="RHEA:62620"/>
        <dbReference type="Rhea" id="RHEA-COMP:10698"/>
        <dbReference type="Rhea" id="RHEA-COMP:10700"/>
        <dbReference type="ChEBI" id="CHEBI:15377"/>
        <dbReference type="ChEBI" id="CHEBI:29950"/>
        <dbReference type="ChEBI" id="CHEBI:30879"/>
        <dbReference type="ChEBI" id="CHEBI:35924"/>
        <dbReference type="ChEBI" id="CHEBI:50058"/>
        <dbReference type="EC" id="1.11.1.24"/>
    </reaction>
</comment>
<dbReference type="InterPro" id="IPR050924">
    <property type="entry name" value="Peroxiredoxin_BCP/PrxQ"/>
</dbReference>
<comment type="function">
    <text evidence="1">Thiol-specific peroxidase that catalyzes the reduction of hydrogen peroxide and organic hydroperoxides to water and alcohols, respectively. Plays a role in cell protection against oxidative stress by detoxifying peroxides and as sensor of hydrogen peroxide-mediated signaling events.</text>
</comment>
<feature type="chain" id="PRO_5003388888" description="thioredoxin-dependent peroxiredoxin" evidence="12">
    <location>
        <begin position="29"/>
        <end position="252"/>
    </location>
</feature>
<evidence type="ECO:0000256" key="3">
    <source>
        <dbReference type="ARBA" id="ARBA00022559"/>
    </source>
</evidence>
<dbReference type="GO" id="GO:0005737">
    <property type="term" value="C:cytoplasm"/>
    <property type="evidence" value="ECO:0007669"/>
    <property type="project" value="TreeGrafter"/>
</dbReference>
<evidence type="ECO:0000313" key="14">
    <source>
        <dbReference type="EMBL" id="EGV15892.1"/>
    </source>
</evidence>
<keyword evidence="12" id="KW-0732">Signal</keyword>